<keyword evidence="6 7" id="KW-0067">ATP-binding</keyword>
<keyword evidence="5 11" id="KW-0418">Kinase</keyword>
<evidence type="ECO:0000256" key="6">
    <source>
        <dbReference type="ARBA" id="ARBA00022840"/>
    </source>
</evidence>
<name>A0A0M0KBB2_9EUKA</name>
<dbReference type="InterPro" id="IPR011009">
    <property type="entry name" value="Kinase-like_dom_sf"/>
</dbReference>
<sequence>SSLVLETLQVVGGGRLLQGPQVSVPEVERWSGGMDGMSAGQKRQRGSRSVDIFEFSAESQVGEGTYGQVYKARNKETGEVVALKRVRMDNEKEGVSQRLARAQPHALARLAHAGDGAPAAAADDARRCARPGRSVTRGVTALAARRACFAQFPITAIREIKILKVLNHKNVVRLKEIVTSKGAEYNQGKGSIYMVMEFCDHDLTGLTDAGQKFIVPQIKCYMKQLLEGLAYCHAQKVLHRDIKGSNLLISHDGQLKLADFGLARAYDSEKQHEYTNRVITLWYRPPELLLGASMYGPAIDMWSAGCIFAELLLRKPILPGKNEFEQIDLIFKLLGTPDEAEWPRCKALKYYDLILSQVPRRYSNRFDEKFSTLDPTAKDLLRKLLTLDPEKRISADEALNHEYFWTDPMPALPAELPKYPPSHEFTAKKRRQANAQQAQQQPPAPAPAPVASTAEPHGHHDKKHDPSAPYGAGAHGGMPPPDQRPLPGYGGNGHAPPNPYHHPAQQQHGGGGGYPPPNAPPPYERSSAHRPPTWGPSSRADPGGAYQRTAVHTGARLADFFISGKGRGSGETWAKDNQPTKKSSSSSLRSKGLTRSSLGGHSAAAENAVGANSFAAENTVAANSVAAENIDSASRAAIATHPRALDEPGRQSRLGELSAHSNAAESTFMEALRQASRVRGEVLRATADVDSHVVAAVRNLNTEERIEAKIVLRGAYHHVSNLARVLAQLETAATQALRPLRVEAYGLRSLVTADIKSMHASLLEAQHQTSVDRERLAELRTLLLQQEEWLAQRDAQLRSQNDERASLEAELVTAREQVRKEAARCRKFDDGMRALSRGVVERELGSEISEPRDCGQDTQIRDDDDPISRLRMRLESFERSERELAAKCERQSRELIERDENLASLQRELRMLEGAAQAEQQRNQQLTGEIETLKRMVAEATSSHGAVLERLNAKVAECEQLRCAQESAEVISRELEVISRELEVISRELELSMTEKLAGEKLEAAAVKARLAQQKASSEAMEAQYLQTIERLRLAAREREVELEQSMAHQRREAEARADEMQRELAAQRHLASEQAAEFVKSLEQQRTQAEAREHELKRTMREALEGQTAEAHAALSQSRSALEVEIAELKRDLAQARELGAERASDLNASLARQKEQAEEWVSELKSALAAKGRSAEIAQSEFVEALEEQRAAASAREAAMQQQLDELAAAKRAEAQAHSLERQQQHLDTCDLEAKLEASEKAKGGLQAALVAAADRLRDLQREVGQMEAREQELLRRETAALQQLKDFEKQHESITNTWVDQMKAERIKNSKIATAHAQEVAKLQKTINYLRKELPGY</sequence>
<dbReference type="GO" id="GO:0032968">
    <property type="term" value="P:positive regulation of transcription elongation by RNA polymerase II"/>
    <property type="evidence" value="ECO:0007669"/>
    <property type="project" value="TreeGrafter"/>
</dbReference>
<dbReference type="GO" id="GO:0005634">
    <property type="term" value="C:nucleus"/>
    <property type="evidence" value="ECO:0007669"/>
    <property type="project" value="TreeGrafter"/>
</dbReference>
<keyword evidence="12" id="KW-1185">Reference proteome</keyword>
<evidence type="ECO:0000259" key="10">
    <source>
        <dbReference type="PROSITE" id="PS50011"/>
    </source>
</evidence>
<keyword evidence="4 7" id="KW-0547">Nucleotide-binding</keyword>
<feature type="non-terminal residue" evidence="11">
    <location>
        <position position="1"/>
    </location>
</feature>
<dbReference type="CDD" id="cd07840">
    <property type="entry name" value="STKc_CDK9_like"/>
    <property type="match status" value="1"/>
</dbReference>
<comment type="similarity">
    <text evidence="1">Belongs to the protein kinase superfamily. CMGC Ser/Thr protein kinase family. CDC2/CDKX subfamily.</text>
</comment>
<dbReference type="InterPro" id="IPR017441">
    <property type="entry name" value="Protein_kinase_ATP_BS"/>
</dbReference>
<dbReference type="InterPro" id="IPR000719">
    <property type="entry name" value="Prot_kinase_dom"/>
</dbReference>
<dbReference type="PROSITE" id="PS50011">
    <property type="entry name" value="PROTEIN_KINASE_DOM"/>
    <property type="match status" value="1"/>
</dbReference>
<keyword evidence="8" id="KW-0175">Coiled coil</keyword>
<evidence type="ECO:0000256" key="4">
    <source>
        <dbReference type="ARBA" id="ARBA00022741"/>
    </source>
</evidence>
<dbReference type="PROSITE" id="PS00108">
    <property type="entry name" value="PROTEIN_KINASE_ST"/>
    <property type="match status" value="1"/>
</dbReference>
<dbReference type="PROSITE" id="PS00107">
    <property type="entry name" value="PROTEIN_KINASE_ATP"/>
    <property type="match status" value="1"/>
</dbReference>
<gene>
    <name evidence="11" type="ORF">Ctob_014662</name>
</gene>
<dbReference type="Pfam" id="PF00069">
    <property type="entry name" value="Pkinase"/>
    <property type="match status" value="1"/>
</dbReference>
<feature type="binding site" evidence="7">
    <location>
        <position position="84"/>
    </location>
    <ligand>
        <name>ATP</name>
        <dbReference type="ChEBI" id="CHEBI:30616"/>
    </ligand>
</feature>
<dbReference type="SUPFAM" id="SSF56112">
    <property type="entry name" value="Protein kinase-like (PK-like)"/>
    <property type="match status" value="2"/>
</dbReference>
<dbReference type="FunFam" id="1.10.510.10:FF:000273">
    <property type="entry name" value="Cyclin-dependent kinase C-2"/>
    <property type="match status" value="1"/>
</dbReference>
<feature type="compositionally biased region" description="Low complexity" evidence="9">
    <location>
        <begin position="580"/>
        <end position="599"/>
    </location>
</feature>
<dbReference type="Gene3D" id="1.10.510.10">
    <property type="entry name" value="Transferase(Phosphotransferase) domain 1"/>
    <property type="match status" value="1"/>
</dbReference>
<feature type="coiled-coil region" evidence="8">
    <location>
        <begin position="790"/>
        <end position="824"/>
    </location>
</feature>
<feature type="region of interest" description="Disordered" evidence="9">
    <location>
        <begin position="427"/>
        <end position="546"/>
    </location>
</feature>
<dbReference type="GO" id="GO:0008353">
    <property type="term" value="F:RNA polymerase II CTD heptapeptide repeat kinase activity"/>
    <property type="evidence" value="ECO:0007669"/>
    <property type="project" value="TreeGrafter"/>
</dbReference>
<reference evidence="12" key="1">
    <citation type="journal article" date="2015" name="PLoS Genet.">
        <title>Genome Sequence and Transcriptome Analyses of Chrysochromulina tobin: Metabolic Tools for Enhanced Algal Fitness in the Prominent Order Prymnesiales (Haptophyceae).</title>
        <authorList>
            <person name="Hovde B.T."/>
            <person name="Deodato C.R."/>
            <person name="Hunsperger H.M."/>
            <person name="Ryken S.A."/>
            <person name="Yost W."/>
            <person name="Jha R.K."/>
            <person name="Patterson J."/>
            <person name="Monnat R.J. Jr."/>
            <person name="Barlow S.B."/>
            <person name="Starkenburg S.R."/>
            <person name="Cattolico R.A."/>
        </authorList>
    </citation>
    <scope>NUCLEOTIDE SEQUENCE</scope>
    <source>
        <strain evidence="12">CCMP291</strain>
    </source>
</reference>
<evidence type="ECO:0000256" key="3">
    <source>
        <dbReference type="ARBA" id="ARBA00022679"/>
    </source>
</evidence>
<evidence type="ECO:0000256" key="2">
    <source>
        <dbReference type="ARBA" id="ARBA00022527"/>
    </source>
</evidence>
<dbReference type="PANTHER" id="PTHR24056">
    <property type="entry name" value="CELL DIVISION PROTEIN KINASE"/>
    <property type="match status" value="1"/>
</dbReference>
<evidence type="ECO:0000313" key="11">
    <source>
        <dbReference type="EMBL" id="KOO35882.1"/>
    </source>
</evidence>
<dbReference type="Proteomes" id="UP000037460">
    <property type="component" value="Unassembled WGS sequence"/>
</dbReference>
<organism evidence="11 12">
    <name type="scientific">Chrysochromulina tobinii</name>
    <dbReference type="NCBI Taxonomy" id="1460289"/>
    <lineage>
        <taxon>Eukaryota</taxon>
        <taxon>Haptista</taxon>
        <taxon>Haptophyta</taxon>
        <taxon>Prymnesiophyceae</taxon>
        <taxon>Prymnesiales</taxon>
        <taxon>Chrysochromulinaceae</taxon>
        <taxon>Chrysochromulina</taxon>
    </lineage>
</organism>
<protein>
    <submittedName>
        <fullName evidence="11">Cyclin-dependent kinase c-2-like protein</fullName>
    </submittedName>
</protein>
<comment type="caution">
    <text evidence="11">The sequence shown here is derived from an EMBL/GenBank/DDBJ whole genome shotgun (WGS) entry which is preliminary data.</text>
</comment>
<evidence type="ECO:0000256" key="7">
    <source>
        <dbReference type="PROSITE-ProRule" id="PRU10141"/>
    </source>
</evidence>
<feature type="region of interest" description="Disordered" evidence="9">
    <location>
        <begin position="562"/>
        <end position="599"/>
    </location>
</feature>
<dbReference type="GO" id="GO:0005524">
    <property type="term" value="F:ATP binding"/>
    <property type="evidence" value="ECO:0007669"/>
    <property type="project" value="UniProtKB-UniRule"/>
</dbReference>
<evidence type="ECO:0000256" key="9">
    <source>
        <dbReference type="SAM" id="MobiDB-lite"/>
    </source>
</evidence>
<feature type="coiled-coil region" evidence="8">
    <location>
        <begin position="867"/>
        <end position="943"/>
    </location>
</feature>
<feature type="domain" description="Protein kinase" evidence="10">
    <location>
        <begin position="55"/>
        <end position="404"/>
    </location>
</feature>
<feature type="region of interest" description="Disordered" evidence="9">
    <location>
        <begin position="1045"/>
        <end position="1069"/>
    </location>
</feature>
<dbReference type="SMART" id="SM00220">
    <property type="entry name" value="S_TKc"/>
    <property type="match status" value="1"/>
</dbReference>
<feature type="coiled-coil region" evidence="8">
    <location>
        <begin position="1245"/>
        <end position="1279"/>
    </location>
</feature>
<feature type="compositionally biased region" description="Basic and acidic residues" evidence="9">
    <location>
        <begin position="1050"/>
        <end position="1067"/>
    </location>
</feature>
<dbReference type="GO" id="GO:0000307">
    <property type="term" value="C:cyclin-dependent protein kinase holoenzyme complex"/>
    <property type="evidence" value="ECO:0007669"/>
    <property type="project" value="TreeGrafter"/>
</dbReference>
<evidence type="ECO:0000256" key="8">
    <source>
        <dbReference type="SAM" id="Coils"/>
    </source>
</evidence>
<dbReference type="InterPro" id="IPR008271">
    <property type="entry name" value="Ser/Thr_kinase_AS"/>
</dbReference>
<dbReference type="InterPro" id="IPR050108">
    <property type="entry name" value="CDK"/>
</dbReference>
<dbReference type="EMBL" id="JWZX01000718">
    <property type="protein sequence ID" value="KOO35882.1"/>
    <property type="molecule type" value="Genomic_DNA"/>
</dbReference>
<keyword evidence="3" id="KW-0808">Transferase</keyword>
<accession>A0A0M0KBB2</accession>
<dbReference type="PANTHER" id="PTHR24056:SF546">
    <property type="entry name" value="CYCLIN-DEPENDENT KINASE 12"/>
    <property type="match status" value="1"/>
</dbReference>
<feature type="compositionally biased region" description="Pro residues" evidence="9">
    <location>
        <begin position="514"/>
        <end position="523"/>
    </location>
</feature>
<keyword evidence="2" id="KW-0723">Serine/threonine-protein kinase</keyword>
<evidence type="ECO:0000256" key="5">
    <source>
        <dbReference type="ARBA" id="ARBA00022777"/>
    </source>
</evidence>
<dbReference type="Gene3D" id="3.30.200.20">
    <property type="entry name" value="Phosphorylase Kinase, domain 1"/>
    <property type="match status" value="2"/>
</dbReference>
<proteinExistence type="inferred from homology"/>
<evidence type="ECO:0000256" key="1">
    <source>
        <dbReference type="ARBA" id="ARBA00006485"/>
    </source>
</evidence>
<evidence type="ECO:0000313" key="12">
    <source>
        <dbReference type="Proteomes" id="UP000037460"/>
    </source>
</evidence>